<evidence type="ECO:0000313" key="9">
    <source>
        <dbReference type="Proteomes" id="UP000001520"/>
    </source>
</evidence>
<dbReference type="InterPro" id="IPR036388">
    <property type="entry name" value="WH-like_DNA-bd_sf"/>
</dbReference>
<dbReference type="InterPro" id="IPR002481">
    <property type="entry name" value="FUR"/>
</dbReference>
<feature type="binding site" evidence="7">
    <location>
        <position position="133"/>
    </location>
    <ligand>
        <name>Zn(2+)</name>
        <dbReference type="ChEBI" id="CHEBI:29105"/>
    </ligand>
</feature>
<gene>
    <name evidence="8" type="ordered locus">DEFDS_1567</name>
</gene>
<dbReference type="GO" id="GO:0003700">
    <property type="term" value="F:DNA-binding transcription factor activity"/>
    <property type="evidence" value="ECO:0007669"/>
    <property type="project" value="InterPro"/>
</dbReference>
<keyword evidence="6" id="KW-0804">Transcription</keyword>
<evidence type="ECO:0000256" key="7">
    <source>
        <dbReference type="PIRSR" id="PIRSR602481-1"/>
    </source>
</evidence>
<evidence type="ECO:0000256" key="2">
    <source>
        <dbReference type="ARBA" id="ARBA00022491"/>
    </source>
</evidence>
<dbReference type="RefSeq" id="WP_013008272.1">
    <property type="nucleotide sequence ID" value="NC_013939.1"/>
</dbReference>
<dbReference type="EMBL" id="AP011529">
    <property type="protein sequence ID" value="BAI81026.1"/>
    <property type="molecule type" value="Genomic_DNA"/>
</dbReference>
<keyword evidence="3 7" id="KW-0862">Zinc</keyword>
<feature type="binding site" evidence="7">
    <location>
        <position position="94"/>
    </location>
    <ligand>
        <name>Zn(2+)</name>
        <dbReference type="ChEBI" id="CHEBI:29105"/>
    </ligand>
</feature>
<dbReference type="GO" id="GO:0000976">
    <property type="term" value="F:transcription cis-regulatory region binding"/>
    <property type="evidence" value="ECO:0007669"/>
    <property type="project" value="TreeGrafter"/>
</dbReference>
<dbReference type="GO" id="GO:0045892">
    <property type="term" value="P:negative regulation of DNA-templated transcription"/>
    <property type="evidence" value="ECO:0007669"/>
    <property type="project" value="TreeGrafter"/>
</dbReference>
<reference evidence="8 9" key="1">
    <citation type="journal article" date="2010" name="DNA Res.">
        <title>Bacterial lifestyle in a deep-sea hydrothermal vent chimney revealed by the genome sequence of the thermophilic bacterium Deferribacter desulfuricans SSM1.</title>
        <authorList>
            <person name="Takaki Y."/>
            <person name="Shimamura S."/>
            <person name="Nakagawa S."/>
            <person name="Fukuhara Y."/>
            <person name="Horikawa H."/>
            <person name="Ankai A."/>
            <person name="Harada T."/>
            <person name="Hosoyama A."/>
            <person name="Oguchi A."/>
            <person name="Fukui S."/>
            <person name="Fujita N."/>
            <person name="Takami H."/>
            <person name="Takai K."/>
        </authorList>
    </citation>
    <scope>NUCLEOTIDE SEQUENCE [LARGE SCALE GENOMIC DNA]</scope>
    <source>
        <strain evidence="9">DSM 14783 / JCM 11476 / NBRC 101012 / SSM1</strain>
    </source>
</reference>
<dbReference type="HOGENOM" id="CLU_096072_4_2_0"/>
<evidence type="ECO:0000256" key="3">
    <source>
        <dbReference type="ARBA" id="ARBA00022833"/>
    </source>
</evidence>
<dbReference type="OrthoDB" id="8659436at2"/>
<keyword evidence="2" id="KW-0678">Repressor</keyword>
<accession>D3P8I6</accession>
<dbReference type="GO" id="GO:0008270">
    <property type="term" value="F:zinc ion binding"/>
    <property type="evidence" value="ECO:0007669"/>
    <property type="project" value="TreeGrafter"/>
</dbReference>
<sequence>MKKQKEYILEVLKKNDLKATPQRVKILEILIDSGHTTIDEIYDEIKKELPSISLATVYSNINLLLKNNIIKTVKLSGSKILYEFNETDHIHLVCEICNSIKDIEIDENDIINFFEKAIGIKPKKFETTLYYICEKCQ</sequence>
<dbReference type="InterPro" id="IPR036390">
    <property type="entry name" value="WH_DNA-bd_sf"/>
</dbReference>
<proteinExistence type="inferred from homology"/>
<evidence type="ECO:0000256" key="4">
    <source>
        <dbReference type="ARBA" id="ARBA00023015"/>
    </source>
</evidence>
<feature type="binding site" evidence="7">
    <location>
        <position position="97"/>
    </location>
    <ligand>
        <name>Zn(2+)</name>
        <dbReference type="ChEBI" id="CHEBI:29105"/>
    </ligand>
</feature>
<dbReference type="STRING" id="639282.DEFDS_1567"/>
<organism evidence="8 9">
    <name type="scientific">Deferribacter desulfuricans (strain DSM 14783 / JCM 11476 / NBRC 101012 / SSM1)</name>
    <dbReference type="NCBI Taxonomy" id="639282"/>
    <lineage>
        <taxon>Bacteria</taxon>
        <taxon>Pseudomonadati</taxon>
        <taxon>Deferribacterota</taxon>
        <taxon>Deferribacteres</taxon>
        <taxon>Deferribacterales</taxon>
        <taxon>Deferribacteraceae</taxon>
        <taxon>Deferribacter</taxon>
    </lineage>
</organism>
<dbReference type="GO" id="GO:1900376">
    <property type="term" value="P:regulation of secondary metabolite biosynthetic process"/>
    <property type="evidence" value="ECO:0007669"/>
    <property type="project" value="TreeGrafter"/>
</dbReference>
<dbReference type="PANTHER" id="PTHR33202:SF7">
    <property type="entry name" value="FERRIC UPTAKE REGULATION PROTEIN"/>
    <property type="match status" value="1"/>
</dbReference>
<evidence type="ECO:0000256" key="6">
    <source>
        <dbReference type="ARBA" id="ARBA00023163"/>
    </source>
</evidence>
<dbReference type="Gene3D" id="3.30.1490.190">
    <property type="match status" value="1"/>
</dbReference>
<keyword evidence="9" id="KW-1185">Reference proteome</keyword>
<dbReference type="KEGG" id="ddf:DEFDS_1567"/>
<dbReference type="eggNOG" id="COG0735">
    <property type="taxonomic scope" value="Bacteria"/>
</dbReference>
<comment type="similarity">
    <text evidence="1">Belongs to the Fur family.</text>
</comment>
<protein>
    <submittedName>
        <fullName evidence="8">Peroxide stress regulator</fullName>
    </submittedName>
</protein>
<evidence type="ECO:0000313" key="8">
    <source>
        <dbReference type="EMBL" id="BAI81026.1"/>
    </source>
</evidence>
<dbReference type="CDD" id="cd07153">
    <property type="entry name" value="Fur_like"/>
    <property type="match status" value="1"/>
</dbReference>
<name>D3P8I6_DEFDS</name>
<keyword evidence="5" id="KW-0238">DNA-binding</keyword>
<dbReference type="Pfam" id="PF01475">
    <property type="entry name" value="FUR"/>
    <property type="match status" value="1"/>
</dbReference>
<feature type="binding site" evidence="7">
    <location>
        <position position="136"/>
    </location>
    <ligand>
        <name>Zn(2+)</name>
        <dbReference type="ChEBI" id="CHEBI:29105"/>
    </ligand>
</feature>
<keyword evidence="7" id="KW-0479">Metal-binding</keyword>
<dbReference type="SUPFAM" id="SSF46785">
    <property type="entry name" value="Winged helix' DNA-binding domain"/>
    <property type="match status" value="1"/>
</dbReference>
<keyword evidence="4" id="KW-0805">Transcription regulation</keyword>
<comment type="cofactor">
    <cofactor evidence="7">
        <name>Zn(2+)</name>
        <dbReference type="ChEBI" id="CHEBI:29105"/>
    </cofactor>
    <text evidence="7">Binds 1 zinc ion per subunit.</text>
</comment>
<dbReference type="Proteomes" id="UP000001520">
    <property type="component" value="Chromosome"/>
</dbReference>
<dbReference type="InterPro" id="IPR043135">
    <property type="entry name" value="Fur_C"/>
</dbReference>
<dbReference type="AlphaFoldDB" id="D3P8I6"/>
<evidence type="ECO:0000256" key="1">
    <source>
        <dbReference type="ARBA" id="ARBA00007957"/>
    </source>
</evidence>
<dbReference type="Gene3D" id="1.10.10.10">
    <property type="entry name" value="Winged helix-like DNA-binding domain superfamily/Winged helix DNA-binding domain"/>
    <property type="match status" value="1"/>
</dbReference>
<dbReference type="PANTHER" id="PTHR33202">
    <property type="entry name" value="ZINC UPTAKE REGULATION PROTEIN"/>
    <property type="match status" value="1"/>
</dbReference>
<evidence type="ECO:0000256" key="5">
    <source>
        <dbReference type="ARBA" id="ARBA00023125"/>
    </source>
</evidence>